<accession>A0A8D2DB52</accession>
<organism evidence="1 2">
    <name type="scientific">Sciurus vulgaris</name>
    <name type="common">Eurasian red squirrel</name>
    <dbReference type="NCBI Taxonomy" id="55149"/>
    <lineage>
        <taxon>Eukaryota</taxon>
        <taxon>Metazoa</taxon>
        <taxon>Chordata</taxon>
        <taxon>Craniata</taxon>
        <taxon>Vertebrata</taxon>
        <taxon>Euteleostomi</taxon>
        <taxon>Mammalia</taxon>
        <taxon>Eutheria</taxon>
        <taxon>Euarchontoglires</taxon>
        <taxon>Glires</taxon>
        <taxon>Rodentia</taxon>
        <taxon>Sciuromorpha</taxon>
        <taxon>Sciuridae</taxon>
        <taxon>Sciurinae</taxon>
        <taxon>Sciurini</taxon>
        <taxon>Sciurus</taxon>
    </lineage>
</organism>
<evidence type="ECO:0000313" key="2">
    <source>
        <dbReference type="Proteomes" id="UP000694564"/>
    </source>
</evidence>
<reference evidence="1" key="2">
    <citation type="submission" date="2025-09" db="UniProtKB">
        <authorList>
            <consortium name="Ensembl"/>
        </authorList>
    </citation>
    <scope>IDENTIFICATION</scope>
</reference>
<reference evidence="1" key="1">
    <citation type="submission" date="2025-08" db="UniProtKB">
        <authorList>
            <consortium name="Ensembl"/>
        </authorList>
    </citation>
    <scope>IDENTIFICATION</scope>
</reference>
<proteinExistence type="predicted"/>
<dbReference type="Ensembl" id="ENSSVLT00005025113.1">
    <property type="protein sequence ID" value="ENSSVLP00005022581.1"/>
    <property type="gene ID" value="ENSSVLG00005017891.1"/>
</dbReference>
<dbReference type="Proteomes" id="UP000694564">
    <property type="component" value="Chromosome 17"/>
</dbReference>
<evidence type="ECO:0000313" key="1">
    <source>
        <dbReference type="Ensembl" id="ENSSVLP00005022581.1"/>
    </source>
</evidence>
<dbReference type="AlphaFoldDB" id="A0A8D2DB52"/>
<name>A0A8D2DB52_SCIVU</name>
<protein>
    <recommendedName>
        <fullName evidence="3">Zinc finger protein 606</fullName>
    </recommendedName>
</protein>
<keyword evidence="2" id="KW-1185">Reference proteome</keyword>
<evidence type="ECO:0008006" key="3">
    <source>
        <dbReference type="Google" id="ProtNLM"/>
    </source>
</evidence>
<dbReference type="GeneTree" id="ENSGT00940000161820"/>
<sequence length="70" mass="7852">MAAINPWASRGALVDQSWGMAAVDPWPSWALCPQDPVWHVEWSNEEGRRAAGHPADQVQVRWGHHISKGR</sequence>